<evidence type="ECO:0000256" key="1">
    <source>
        <dbReference type="ARBA" id="ARBA00023125"/>
    </source>
</evidence>
<dbReference type="CDD" id="cd00093">
    <property type="entry name" value="HTH_XRE"/>
    <property type="match status" value="1"/>
</dbReference>
<gene>
    <name evidence="3" type="ordered locus">Desku_2486</name>
</gene>
<dbReference type="Proteomes" id="UP000009229">
    <property type="component" value="Chromosome"/>
</dbReference>
<keyword evidence="4" id="KW-1185">Reference proteome</keyword>
<dbReference type="PANTHER" id="PTHR46558">
    <property type="entry name" value="TRACRIPTIONAL REGULATORY PROTEIN-RELATED-RELATED"/>
    <property type="match status" value="1"/>
</dbReference>
<sequence length="76" mass="8607">MDAKTFGARLRYLRKERKLSQQELGQMIGKPQTTISDWENGKFLPDIDEAVEIAKAFGLTISEFLYSEDLPPAACK</sequence>
<dbReference type="PANTHER" id="PTHR46558:SF11">
    <property type="entry name" value="HTH-TYPE TRANSCRIPTIONAL REGULATOR XRE"/>
    <property type="match status" value="1"/>
</dbReference>
<dbReference type="GO" id="GO:0003677">
    <property type="term" value="F:DNA binding"/>
    <property type="evidence" value="ECO:0007669"/>
    <property type="project" value="UniProtKB-KW"/>
</dbReference>
<evidence type="ECO:0000259" key="2">
    <source>
        <dbReference type="PROSITE" id="PS50943"/>
    </source>
</evidence>
<dbReference type="SMART" id="SM00530">
    <property type="entry name" value="HTH_XRE"/>
    <property type="match status" value="1"/>
</dbReference>
<dbReference type="KEGG" id="dku:Desku_2486"/>
<proteinExistence type="predicted"/>
<dbReference type="InterPro" id="IPR001387">
    <property type="entry name" value="Cro/C1-type_HTH"/>
</dbReference>
<organism evidence="3 4">
    <name type="scientific">Desulfofundulus kuznetsovii (strain DSM 6115 / VKM B-1805 / 17)</name>
    <name type="common">Desulfotomaculum kuznetsovii</name>
    <dbReference type="NCBI Taxonomy" id="760568"/>
    <lineage>
        <taxon>Bacteria</taxon>
        <taxon>Bacillati</taxon>
        <taxon>Bacillota</taxon>
        <taxon>Clostridia</taxon>
        <taxon>Eubacteriales</taxon>
        <taxon>Peptococcaceae</taxon>
        <taxon>Desulfofundulus</taxon>
    </lineage>
</organism>
<dbReference type="Gene3D" id="1.10.260.40">
    <property type="entry name" value="lambda repressor-like DNA-binding domains"/>
    <property type="match status" value="1"/>
</dbReference>
<dbReference type="SUPFAM" id="SSF47413">
    <property type="entry name" value="lambda repressor-like DNA-binding domains"/>
    <property type="match status" value="1"/>
</dbReference>
<dbReference type="InterPro" id="IPR010982">
    <property type="entry name" value="Lambda_DNA-bd_dom_sf"/>
</dbReference>
<keyword evidence="1" id="KW-0238">DNA-binding</keyword>
<dbReference type="Pfam" id="PF01381">
    <property type="entry name" value="HTH_3"/>
    <property type="match status" value="1"/>
</dbReference>
<accession>A0AAU8Q0B3</accession>
<name>A0AAU8Q0B3_DESK7</name>
<reference evidence="4" key="1">
    <citation type="submission" date="2011-05" db="EMBL/GenBank/DDBJ databases">
        <title>Complete sequence of Desulfotomaculum kuznetsovii DSM 6115.</title>
        <authorList>
            <person name="Lucas S."/>
            <person name="Han J."/>
            <person name="Lapidus A."/>
            <person name="Cheng J.-F."/>
            <person name="Goodwin L."/>
            <person name="Pitluck S."/>
            <person name="Peters L."/>
            <person name="Mikhailova N."/>
            <person name="Lu M."/>
            <person name="Saunders E."/>
            <person name="Han C."/>
            <person name="Tapia R."/>
            <person name="Land M."/>
            <person name="Hauser L."/>
            <person name="Kyrpides N."/>
            <person name="Ivanova N."/>
            <person name="Pagani I."/>
            <person name="Nazina T."/>
            <person name="Ivanova A."/>
            <person name="Parshina S."/>
            <person name="Kuever J."/>
            <person name="Muyzer G."/>
            <person name="Plugge C."/>
            <person name="Stams A."/>
            <person name="Woyke T."/>
        </authorList>
    </citation>
    <scope>NUCLEOTIDE SEQUENCE [LARGE SCALE GENOMIC DNA]</scope>
    <source>
        <strain evidence="4">DSM 6115 / VKM B-1805 / 17</strain>
    </source>
</reference>
<evidence type="ECO:0000313" key="3">
    <source>
        <dbReference type="EMBL" id="AEG16013.1"/>
    </source>
</evidence>
<dbReference type="PROSITE" id="PS50943">
    <property type="entry name" value="HTH_CROC1"/>
    <property type="match status" value="1"/>
</dbReference>
<dbReference type="AlphaFoldDB" id="A0AAU8Q0B3"/>
<protein>
    <submittedName>
        <fullName evidence="3">Helix-turn-helix domain protein</fullName>
    </submittedName>
</protein>
<evidence type="ECO:0000313" key="4">
    <source>
        <dbReference type="Proteomes" id="UP000009229"/>
    </source>
</evidence>
<dbReference type="EMBL" id="CP002770">
    <property type="protein sequence ID" value="AEG16013.1"/>
    <property type="molecule type" value="Genomic_DNA"/>
</dbReference>
<feature type="domain" description="HTH cro/C1-type" evidence="2">
    <location>
        <begin position="10"/>
        <end position="64"/>
    </location>
</feature>